<reference evidence="1 2" key="1">
    <citation type="submission" date="2021-06" db="EMBL/GenBank/DDBJ databases">
        <title>Caerostris darwini draft genome.</title>
        <authorList>
            <person name="Kono N."/>
            <person name="Arakawa K."/>
        </authorList>
    </citation>
    <scope>NUCLEOTIDE SEQUENCE [LARGE SCALE GENOMIC DNA]</scope>
</reference>
<proteinExistence type="predicted"/>
<name>A0AAV4RKZ2_9ARAC</name>
<accession>A0AAV4RKZ2</accession>
<evidence type="ECO:0000313" key="1">
    <source>
        <dbReference type="EMBL" id="GIY21167.1"/>
    </source>
</evidence>
<comment type="caution">
    <text evidence="1">The sequence shown here is derived from an EMBL/GenBank/DDBJ whole genome shotgun (WGS) entry which is preliminary data.</text>
</comment>
<evidence type="ECO:0000313" key="2">
    <source>
        <dbReference type="Proteomes" id="UP001054837"/>
    </source>
</evidence>
<keyword evidence="2" id="KW-1185">Reference proteome</keyword>
<protein>
    <submittedName>
        <fullName evidence="1">Uncharacterized protein</fullName>
    </submittedName>
</protein>
<sequence>MNSNDESFKTHKVRAPPRYRSKCRLRGWGRKRQPGDDRQRSPITYSLGLLLIMETHSLGIKRSSPGAIKSEAPILNGLIEVEGDGVDNSVKSIDQQPASCLWGFIIRLK</sequence>
<dbReference type="EMBL" id="BPLQ01006257">
    <property type="protein sequence ID" value="GIY21167.1"/>
    <property type="molecule type" value="Genomic_DNA"/>
</dbReference>
<organism evidence="1 2">
    <name type="scientific">Caerostris darwini</name>
    <dbReference type="NCBI Taxonomy" id="1538125"/>
    <lineage>
        <taxon>Eukaryota</taxon>
        <taxon>Metazoa</taxon>
        <taxon>Ecdysozoa</taxon>
        <taxon>Arthropoda</taxon>
        <taxon>Chelicerata</taxon>
        <taxon>Arachnida</taxon>
        <taxon>Araneae</taxon>
        <taxon>Araneomorphae</taxon>
        <taxon>Entelegynae</taxon>
        <taxon>Araneoidea</taxon>
        <taxon>Araneidae</taxon>
        <taxon>Caerostris</taxon>
    </lineage>
</organism>
<dbReference type="Proteomes" id="UP001054837">
    <property type="component" value="Unassembled WGS sequence"/>
</dbReference>
<gene>
    <name evidence="1" type="ORF">CDAR_277221</name>
</gene>
<dbReference type="AlphaFoldDB" id="A0AAV4RKZ2"/>